<evidence type="ECO:0000256" key="1">
    <source>
        <dbReference type="SAM" id="MobiDB-lite"/>
    </source>
</evidence>
<proteinExistence type="predicted"/>
<name>A0ABR3F454_9AGAR</name>
<accession>A0ABR3F454</accession>
<sequence>VRWGEGVYQGGIDSYVWSYQTEAAHCLRPEQGPSSIVSSGHVVLGSRSVTPTRVFLTTQPPTIISITALELKRRSYYSYDSGKTITVTLQSTKNMASLEVTPENDRASEACCEKGGKRRRMNEEGKNGRPNHGLAS</sequence>
<dbReference type="EMBL" id="JBAHYK010001013">
    <property type="protein sequence ID" value="KAL0569990.1"/>
    <property type="molecule type" value="Genomic_DNA"/>
</dbReference>
<reference evidence="2 3" key="1">
    <citation type="submission" date="2024-02" db="EMBL/GenBank/DDBJ databases">
        <title>A draft genome for the cacao thread blight pathogen Marasmius crinis-equi.</title>
        <authorList>
            <person name="Cohen S.P."/>
            <person name="Baruah I.K."/>
            <person name="Amoako-Attah I."/>
            <person name="Bukari Y."/>
            <person name="Meinhardt L.W."/>
            <person name="Bailey B.A."/>
        </authorList>
    </citation>
    <scope>NUCLEOTIDE SEQUENCE [LARGE SCALE GENOMIC DNA]</scope>
    <source>
        <strain evidence="2 3">GH-76</strain>
    </source>
</reference>
<feature type="region of interest" description="Disordered" evidence="1">
    <location>
        <begin position="100"/>
        <end position="136"/>
    </location>
</feature>
<keyword evidence="3" id="KW-1185">Reference proteome</keyword>
<dbReference type="Proteomes" id="UP001465976">
    <property type="component" value="Unassembled WGS sequence"/>
</dbReference>
<evidence type="ECO:0000313" key="2">
    <source>
        <dbReference type="EMBL" id="KAL0569990.1"/>
    </source>
</evidence>
<protein>
    <submittedName>
        <fullName evidence="2">Uncharacterized protein</fullName>
    </submittedName>
</protein>
<evidence type="ECO:0000313" key="3">
    <source>
        <dbReference type="Proteomes" id="UP001465976"/>
    </source>
</evidence>
<gene>
    <name evidence="2" type="ORF">V5O48_011971</name>
</gene>
<comment type="caution">
    <text evidence="2">The sequence shown here is derived from an EMBL/GenBank/DDBJ whole genome shotgun (WGS) entry which is preliminary data.</text>
</comment>
<feature type="non-terminal residue" evidence="2">
    <location>
        <position position="1"/>
    </location>
</feature>
<feature type="compositionally biased region" description="Basic and acidic residues" evidence="1">
    <location>
        <begin position="103"/>
        <end position="127"/>
    </location>
</feature>
<feature type="non-terminal residue" evidence="2">
    <location>
        <position position="136"/>
    </location>
</feature>
<organism evidence="2 3">
    <name type="scientific">Marasmius crinis-equi</name>
    <dbReference type="NCBI Taxonomy" id="585013"/>
    <lineage>
        <taxon>Eukaryota</taxon>
        <taxon>Fungi</taxon>
        <taxon>Dikarya</taxon>
        <taxon>Basidiomycota</taxon>
        <taxon>Agaricomycotina</taxon>
        <taxon>Agaricomycetes</taxon>
        <taxon>Agaricomycetidae</taxon>
        <taxon>Agaricales</taxon>
        <taxon>Marasmiineae</taxon>
        <taxon>Marasmiaceae</taxon>
        <taxon>Marasmius</taxon>
    </lineage>
</organism>